<keyword evidence="14" id="KW-1185">Reference proteome</keyword>
<gene>
    <name evidence="13" type="primary">ribE</name>
    <name evidence="13" type="ORF">CLCY_1c02360</name>
</gene>
<name>A0A0J8D5B8_CLOCY</name>
<evidence type="ECO:0000256" key="10">
    <source>
        <dbReference type="NCBIfam" id="TIGR00187"/>
    </source>
</evidence>
<feature type="domain" description="Lumazine-binding" evidence="12">
    <location>
        <begin position="1"/>
        <end position="96"/>
    </location>
</feature>
<dbReference type="Pfam" id="PF00677">
    <property type="entry name" value="Lum_binding"/>
    <property type="match status" value="2"/>
</dbReference>
<accession>A0A0J8D5B8</accession>
<dbReference type="NCBIfam" id="NF006767">
    <property type="entry name" value="PRK09289.1"/>
    <property type="match status" value="1"/>
</dbReference>
<dbReference type="PANTHER" id="PTHR21098">
    <property type="entry name" value="RIBOFLAVIN SYNTHASE ALPHA CHAIN"/>
    <property type="match status" value="1"/>
</dbReference>
<evidence type="ECO:0000256" key="8">
    <source>
        <dbReference type="ARBA" id="ARBA00022679"/>
    </source>
</evidence>
<keyword evidence="7" id="KW-0686">Riboflavin biosynthesis</keyword>
<dbReference type="FunFam" id="2.40.30.20:FF:000004">
    <property type="entry name" value="Riboflavin synthase, alpha subunit"/>
    <property type="match status" value="1"/>
</dbReference>
<dbReference type="SUPFAM" id="SSF63380">
    <property type="entry name" value="Riboflavin synthase domain-like"/>
    <property type="match status" value="2"/>
</dbReference>
<feature type="domain" description="Lumazine-binding" evidence="12">
    <location>
        <begin position="97"/>
        <end position="193"/>
    </location>
</feature>
<evidence type="ECO:0000259" key="12">
    <source>
        <dbReference type="PROSITE" id="PS51177"/>
    </source>
</evidence>
<dbReference type="PIRSF" id="PIRSF000498">
    <property type="entry name" value="Riboflavin_syn_A"/>
    <property type="match status" value="1"/>
</dbReference>
<comment type="subunit">
    <text evidence="4">Homotrimer.</text>
</comment>
<evidence type="ECO:0000256" key="5">
    <source>
        <dbReference type="ARBA" id="ARBA00012827"/>
    </source>
</evidence>
<comment type="pathway">
    <text evidence="3">Cofactor biosynthesis; riboflavin biosynthesis; riboflavin from 2-hydroxy-3-oxobutyl phosphate and 5-amino-6-(D-ribitylamino)uracil: step 2/2.</text>
</comment>
<dbReference type="NCBIfam" id="TIGR00187">
    <property type="entry name" value="ribE"/>
    <property type="match status" value="1"/>
</dbReference>
<evidence type="ECO:0000256" key="9">
    <source>
        <dbReference type="ARBA" id="ARBA00022737"/>
    </source>
</evidence>
<dbReference type="AlphaFoldDB" id="A0A0J8D5B8"/>
<dbReference type="EC" id="2.5.1.9" evidence="5 10"/>
<reference evidence="13 14" key="1">
    <citation type="submission" date="2015-06" db="EMBL/GenBank/DDBJ databases">
        <title>Draft genome sequence of the purine-degrading Clostridium cylindrosporum HC-1 (DSM 605).</title>
        <authorList>
            <person name="Poehlein A."/>
            <person name="Schiel-Bengelsdorf B."/>
            <person name="Bengelsdorf F."/>
            <person name="Daniel R."/>
            <person name="Duerre P."/>
        </authorList>
    </citation>
    <scope>NUCLEOTIDE SEQUENCE [LARGE SCALE GENOMIC DNA]</scope>
    <source>
        <strain evidence="13 14">DSM 605</strain>
    </source>
</reference>
<dbReference type="PANTHER" id="PTHR21098:SF12">
    <property type="entry name" value="RIBOFLAVIN SYNTHASE"/>
    <property type="match status" value="1"/>
</dbReference>
<dbReference type="RefSeq" id="WP_048571396.1">
    <property type="nucleotide sequence ID" value="NZ_LFVU01000028.1"/>
</dbReference>
<dbReference type="PROSITE" id="PS51177">
    <property type="entry name" value="LUMAZINE_BIND"/>
    <property type="match status" value="2"/>
</dbReference>
<evidence type="ECO:0000256" key="11">
    <source>
        <dbReference type="PROSITE-ProRule" id="PRU00524"/>
    </source>
</evidence>
<dbReference type="GO" id="GO:0004746">
    <property type="term" value="F:riboflavin synthase activity"/>
    <property type="evidence" value="ECO:0007669"/>
    <property type="project" value="UniProtKB-UniRule"/>
</dbReference>
<keyword evidence="8 13" id="KW-0808">Transferase</keyword>
<dbReference type="InterPro" id="IPR023366">
    <property type="entry name" value="ATP_synth_asu-like_sf"/>
</dbReference>
<comment type="caution">
    <text evidence="13">The sequence shown here is derived from an EMBL/GenBank/DDBJ whole genome shotgun (WGS) entry which is preliminary data.</text>
</comment>
<sequence>MFTGIVEEIGYIDGIKKGEKSSKLLIRGSKVLEKTNIGDSICTNGVCLTVTNIMGNKFEADVMAESLRRSNLGDLKIGSRVNLERALSADGRFGGHIVSGHIDGCGEIKSFLIEDNATWVTIKASENILRYIVEKGSITIDGVSLTVAYVDSEVFKVAIIPHTGEETILLSKKTGETVNLECDVVGKYVEKLLGLGSKANESKKSAINENFLKENGFF</sequence>
<feature type="repeat" description="Lumazine-binding" evidence="11">
    <location>
        <begin position="97"/>
        <end position="193"/>
    </location>
</feature>
<dbReference type="InterPro" id="IPR026017">
    <property type="entry name" value="Lumazine-bd_dom"/>
</dbReference>
<dbReference type="NCBIfam" id="NF009566">
    <property type="entry name" value="PRK13020.1"/>
    <property type="match status" value="1"/>
</dbReference>
<dbReference type="GO" id="GO:0009231">
    <property type="term" value="P:riboflavin biosynthetic process"/>
    <property type="evidence" value="ECO:0007669"/>
    <property type="project" value="UniProtKB-KW"/>
</dbReference>
<dbReference type="InterPro" id="IPR017938">
    <property type="entry name" value="Riboflavin_synthase-like_b-brl"/>
</dbReference>
<dbReference type="OrthoDB" id="9788537at2"/>
<dbReference type="Proteomes" id="UP000036756">
    <property type="component" value="Unassembled WGS sequence"/>
</dbReference>
<dbReference type="CDD" id="cd00402">
    <property type="entry name" value="Riboflavin_synthase_like"/>
    <property type="match status" value="1"/>
</dbReference>
<keyword evidence="9" id="KW-0677">Repeat</keyword>
<comment type="function">
    <text evidence="2">Catalyzes the dismutation of two molecules of 6,7-dimethyl-8-ribityllumazine, resulting in the formation of riboflavin and 5-amino-6-(D-ribitylamino)uracil.</text>
</comment>
<evidence type="ECO:0000313" key="14">
    <source>
        <dbReference type="Proteomes" id="UP000036756"/>
    </source>
</evidence>
<dbReference type="Gene3D" id="2.40.30.20">
    <property type="match status" value="2"/>
</dbReference>
<protein>
    <recommendedName>
        <fullName evidence="6 10">Riboflavin synthase</fullName>
        <ecNumber evidence="5 10">2.5.1.9</ecNumber>
    </recommendedName>
</protein>
<evidence type="ECO:0000256" key="7">
    <source>
        <dbReference type="ARBA" id="ARBA00022619"/>
    </source>
</evidence>
<dbReference type="STRING" id="1121307.CLCY_1c02360"/>
<evidence type="ECO:0000256" key="6">
    <source>
        <dbReference type="ARBA" id="ARBA00013950"/>
    </source>
</evidence>
<evidence type="ECO:0000313" key="13">
    <source>
        <dbReference type="EMBL" id="KMT21002.1"/>
    </source>
</evidence>
<evidence type="ECO:0000256" key="3">
    <source>
        <dbReference type="ARBA" id="ARBA00004887"/>
    </source>
</evidence>
<comment type="catalytic activity">
    <reaction evidence="1">
        <text>2 6,7-dimethyl-8-(1-D-ribityl)lumazine + H(+) = 5-amino-6-(D-ribitylamino)uracil + riboflavin</text>
        <dbReference type="Rhea" id="RHEA:20772"/>
        <dbReference type="ChEBI" id="CHEBI:15378"/>
        <dbReference type="ChEBI" id="CHEBI:15934"/>
        <dbReference type="ChEBI" id="CHEBI:57986"/>
        <dbReference type="ChEBI" id="CHEBI:58201"/>
        <dbReference type="EC" id="2.5.1.9"/>
    </reaction>
</comment>
<organism evidence="13 14">
    <name type="scientific">Clostridium cylindrosporum DSM 605</name>
    <dbReference type="NCBI Taxonomy" id="1121307"/>
    <lineage>
        <taxon>Bacteria</taxon>
        <taxon>Bacillati</taxon>
        <taxon>Bacillota</taxon>
        <taxon>Clostridia</taxon>
        <taxon>Eubacteriales</taxon>
        <taxon>Clostridiaceae</taxon>
        <taxon>Clostridium</taxon>
    </lineage>
</organism>
<dbReference type="EMBL" id="LFVU01000028">
    <property type="protein sequence ID" value="KMT21002.1"/>
    <property type="molecule type" value="Genomic_DNA"/>
</dbReference>
<feature type="repeat" description="Lumazine-binding" evidence="11">
    <location>
        <begin position="1"/>
        <end position="96"/>
    </location>
</feature>
<dbReference type="FunFam" id="2.40.30.20:FF:000003">
    <property type="entry name" value="Riboflavin synthase, alpha subunit"/>
    <property type="match status" value="1"/>
</dbReference>
<evidence type="ECO:0000256" key="2">
    <source>
        <dbReference type="ARBA" id="ARBA00002803"/>
    </source>
</evidence>
<dbReference type="InterPro" id="IPR001783">
    <property type="entry name" value="Lumazine-bd"/>
</dbReference>
<evidence type="ECO:0000256" key="4">
    <source>
        <dbReference type="ARBA" id="ARBA00011233"/>
    </source>
</evidence>
<dbReference type="PATRIC" id="fig|1121307.3.peg.599"/>
<evidence type="ECO:0000256" key="1">
    <source>
        <dbReference type="ARBA" id="ARBA00000968"/>
    </source>
</evidence>
<proteinExistence type="predicted"/>